<reference evidence="3 4" key="1">
    <citation type="submission" date="2015-06" db="EMBL/GenBank/DDBJ databases">
        <title>Genome sequence of Pseudoalteromonas peptidolytica.</title>
        <authorList>
            <person name="Xie B.-B."/>
            <person name="Rong J.-C."/>
            <person name="Qin Q.-L."/>
            <person name="Zhang Y.-Z."/>
        </authorList>
    </citation>
    <scope>NUCLEOTIDE SEQUENCE [LARGE SCALE GENOMIC DNA]</scope>
    <source>
        <strain evidence="3 4">F12-50-A1</strain>
    </source>
</reference>
<keyword evidence="4" id="KW-1185">Reference proteome</keyword>
<dbReference type="Pfam" id="PF03929">
    <property type="entry name" value="PepSY_TM"/>
    <property type="match status" value="1"/>
</dbReference>
<accession>A0A8I0MZX3</accession>
<dbReference type="PANTHER" id="PTHR34219:SF8">
    <property type="entry name" value="PEPSY DOMAIN-CONTAINING PROTEIN"/>
    <property type="match status" value="1"/>
</dbReference>
<feature type="transmembrane region" description="Helical" evidence="1">
    <location>
        <begin position="364"/>
        <end position="386"/>
    </location>
</feature>
<feature type="transmembrane region" description="Helical" evidence="1">
    <location>
        <begin position="327"/>
        <end position="352"/>
    </location>
</feature>
<feature type="transmembrane region" description="Helical" evidence="1">
    <location>
        <begin position="136"/>
        <end position="159"/>
    </location>
</feature>
<dbReference type="AlphaFoldDB" id="A0A8I0MZX3"/>
<dbReference type="EMBL" id="AQHF01000030">
    <property type="protein sequence ID" value="MBE0348044.1"/>
    <property type="molecule type" value="Genomic_DNA"/>
</dbReference>
<comment type="caution">
    <text evidence="3">The sequence shown here is derived from an EMBL/GenBank/DDBJ whole genome shotgun (WGS) entry which is preliminary data.</text>
</comment>
<keyword evidence="1" id="KW-0472">Membrane</keyword>
<feature type="transmembrane region" description="Helical" evidence="1">
    <location>
        <begin position="406"/>
        <end position="424"/>
    </location>
</feature>
<keyword evidence="1" id="KW-0812">Transmembrane</keyword>
<sequence length="455" mass="51432">MTAKQWFSWHSLSGVWFGLLLFVICWTGAFATISYELDWLFDDTVRAPESSPQVSLASAYEKVQETYPDARIGIAFAGAEAHFAHDFVVRLPDNPWQHIYVDPYTGNIQGETSFLNIQRFFRDFHMHFFGVFDSIVSYYLVLAFAIPITISTLTALYLYRGWWRKFFTLKLSGDTRAKVASTHKLAGVWSLWLAVVIAVTSMWYLFEFVRMDLADGKTAYTDVGQFAVNPLPELAAQDKPQLSVVTLAAKVKEARPDLDIRAIRYSGGYFYAEGQANDVLVRDRANKVYVNPYTGEIVYSQTASSQGLYWRLSDTADPLHFGNFAGVWVKILWCIFGLALSFLVLSGTYMYVKRQLKLRRKEDLRGVKVSLGLSGALLLCIGYYAYHTLMGYGIAGQFPVLPLGSKLFLVVWTLLTCAIIAIWIKALLNLCREATLVNKPEAKPKAKPKVSHHHL</sequence>
<name>A0A8I0MZX3_9GAMM</name>
<evidence type="ECO:0000256" key="1">
    <source>
        <dbReference type="SAM" id="Phobius"/>
    </source>
</evidence>
<dbReference type="InterPro" id="IPR025711">
    <property type="entry name" value="PepSY"/>
</dbReference>
<evidence type="ECO:0000313" key="4">
    <source>
        <dbReference type="Proteomes" id="UP000660708"/>
    </source>
</evidence>
<dbReference type="RefSeq" id="WP_128729782.1">
    <property type="nucleotide sequence ID" value="NZ_AQHF01000030.1"/>
</dbReference>
<feature type="domain" description="PepSY" evidence="2">
    <location>
        <begin position="54"/>
        <end position="111"/>
    </location>
</feature>
<evidence type="ECO:0000313" key="3">
    <source>
        <dbReference type="EMBL" id="MBE0348044.1"/>
    </source>
</evidence>
<keyword evidence="1" id="KW-1133">Transmembrane helix</keyword>
<proteinExistence type="predicted"/>
<dbReference type="PANTHER" id="PTHR34219">
    <property type="entry name" value="IRON-REGULATED INNER MEMBRANE PROTEIN-RELATED"/>
    <property type="match status" value="1"/>
</dbReference>
<feature type="transmembrane region" description="Helical" evidence="1">
    <location>
        <begin position="185"/>
        <end position="206"/>
    </location>
</feature>
<evidence type="ECO:0000259" key="2">
    <source>
        <dbReference type="Pfam" id="PF03413"/>
    </source>
</evidence>
<protein>
    <recommendedName>
        <fullName evidence="2">PepSY domain-containing protein</fullName>
    </recommendedName>
</protein>
<dbReference type="Pfam" id="PF03413">
    <property type="entry name" value="PepSY"/>
    <property type="match status" value="1"/>
</dbReference>
<dbReference type="InterPro" id="IPR005625">
    <property type="entry name" value="PepSY-ass_TM"/>
</dbReference>
<organism evidence="3 4">
    <name type="scientific">Pseudoalteromonas peptidolytica F12-50-A1</name>
    <dbReference type="NCBI Taxonomy" id="1315280"/>
    <lineage>
        <taxon>Bacteria</taxon>
        <taxon>Pseudomonadati</taxon>
        <taxon>Pseudomonadota</taxon>
        <taxon>Gammaproteobacteria</taxon>
        <taxon>Alteromonadales</taxon>
        <taxon>Pseudoalteromonadaceae</taxon>
        <taxon>Pseudoalteromonas</taxon>
    </lineage>
</organism>
<feature type="transmembrane region" description="Helical" evidence="1">
    <location>
        <begin position="12"/>
        <end position="33"/>
    </location>
</feature>
<dbReference type="Proteomes" id="UP000660708">
    <property type="component" value="Unassembled WGS sequence"/>
</dbReference>
<gene>
    <name evidence="3" type="ORF">PPEP_a3140</name>
</gene>